<organism evidence="3 4">
    <name type="scientific">Leyella stercorea</name>
    <dbReference type="NCBI Taxonomy" id="363265"/>
    <lineage>
        <taxon>Bacteria</taxon>
        <taxon>Pseudomonadati</taxon>
        <taxon>Bacteroidota</taxon>
        <taxon>Bacteroidia</taxon>
        <taxon>Bacteroidales</taxon>
        <taxon>Prevotellaceae</taxon>
        <taxon>Leyella</taxon>
    </lineage>
</organism>
<feature type="domain" description="Lipocalin-like" evidence="2">
    <location>
        <begin position="29"/>
        <end position="99"/>
    </location>
</feature>
<comment type="caution">
    <text evidence="3">The sequence shown here is derived from an EMBL/GenBank/DDBJ whole genome shotgun (WGS) entry which is preliminary data.</text>
</comment>
<dbReference type="AlphaFoldDB" id="A0A3R6IQ49"/>
<evidence type="ECO:0000256" key="1">
    <source>
        <dbReference type="SAM" id="SignalP"/>
    </source>
</evidence>
<feature type="chain" id="PRO_5018641446" description="Lipocalin-like domain-containing protein" evidence="1">
    <location>
        <begin position="23"/>
        <end position="157"/>
    </location>
</feature>
<accession>A0A3R6IQ49</accession>
<evidence type="ECO:0000313" key="3">
    <source>
        <dbReference type="EMBL" id="RHK47690.1"/>
    </source>
</evidence>
<evidence type="ECO:0000313" key="4">
    <source>
        <dbReference type="Proteomes" id="UP000286598"/>
    </source>
</evidence>
<dbReference type="EMBL" id="QRNO01000084">
    <property type="protein sequence ID" value="RHK47690.1"/>
    <property type="molecule type" value="Genomic_DNA"/>
</dbReference>
<gene>
    <name evidence="3" type="ORF">DW060_11865</name>
</gene>
<dbReference type="Pfam" id="PF13944">
    <property type="entry name" value="Calycin_like"/>
    <property type="match status" value="1"/>
</dbReference>
<keyword evidence="1" id="KW-0732">Signal</keyword>
<feature type="signal peptide" evidence="1">
    <location>
        <begin position="1"/>
        <end position="22"/>
    </location>
</feature>
<sequence length="157" mass="17182">MKKFFMTLAVAATAFMATTANAQTKEQFTDDLAISLNDAPQDPVDATVELEHKADGTSTFMLKNFTFGIFEVGDVIVEGIKGVKNGDATTYDFEGTAKLPSDKAVAEALGHQVPLKLHSVVEGGSSMLRFHSLLQWVKKRLRLTAYLARSRRQLSTV</sequence>
<keyword evidence="4" id="KW-1185">Reference proteome</keyword>
<dbReference type="Proteomes" id="UP000286598">
    <property type="component" value="Unassembled WGS sequence"/>
</dbReference>
<evidence type="ECO:0000259" key="2">
    <source>
        <dbReference type="Pfam" id="PF13944"/>
    </source>
</evidence>
<protein>
    <recommendedName>
        <fullName evidence="2">Lipocalin-like domain-containing protein</fullName>
    </recommendedName>
</protein>
<reference evidence="3 4" key="1">
    <citation type="submission" date="2018-08" db="EMBL/GenBank/DDBJ databases">
        <title>A genome reference for cultivated species of the human gut microbiota.</title>
        <authorList>
            <person name="Zou Y."/>
            <person name="Xue W."/>
            <person name="Luo G."/>
        </authorList>
    </citation>
    <scope>NUCLEOTIDE SEQUENCE [LARGE SCALE GENOMIC DNA]</scope>
    <source>
        <strain evidence="3 4">AF42-9</strain>
    </source>
</reference>
<proteinExistence type="predicted"/>
<dbReference type="InterPro" id="IPR024311">
    <property type="entry name" value="Lipocalin-like"/>
</dbReference>
<name>A0A3R6IQ49_9BACT</name>